<dbReference type="InterPro" id="IPR011042">
    <property type="entry name" value="6-blade_b-propeller_TolB-like"/>
</dbReference>
<name>A0A6L6LY76_9FIRM</name>
<organism evidence="2 3">
    <name type="scientific">Ruthenibacterium lactatiformans</name>
    <dbReference type="NCBI Taxonomy" id="1550024"/>
    <lineage>
        <taxon>Bacteria</taxon>
        <taxon>Bacillati</taxon>
        <taxon>Bacillota</taxon>
        <taxon>Clostridia</taxon>
        <taxon>Eubacteriales</taxon>
        <taxon>Oscillospiraceae</taxon>
        <taxon>Ruthenibacterium</taxon>
    </lineage>
</organism>
<dbReference type="InterPro" id="IPR032485">
    <property type="entry name" value="LRP1-like_beta_prop"/>
</dbReference>
<gene>
    <name evidence="2" type="ORF">GMD59_18335</name>
</gene>
<evidence type="ECO:0000313" key="3">
    <source>
        <dbReference type="Proteomes" id="UP000472755"/>
    </source>
</evidence>
<evidence type="ECO:0000313" key="2">
    <source>
        <dbReference type="EMBL" id="MTS29219.1"/>
    </source>
</evidence>
<feature type="domain" description="Prolow-density lipoprotein receptor-related protein 1-like beta-propeller" evidence="1">
    <location>
        <begin position="72"/>
        <end position="315"/>
    </location>
</feature>
<comment type="caution">
    <text evidence="2">The sequence shown here is derived from an EMBL/GenBank/DDBJ whole genome shotgun (WGS) entry which is preliminary data.</text>
</comment>
<dbReference type="EMBL" id="WMZU01000058">
    <property type="protein sequence ID" value="MTS29219.1"/>
    <property type="molecule type" value="Genomic_DNA"/>
</dbReference>
<dbReference type="SUPFAM" id="SSF69304">
    <property type="entry name" value="Tricorn protease N-terminal domain"/>
    <property type="match status" value="1"/>
</dbReference>
<dbReference type="RefSeq" id="WP_155202506.1">
    <property type="nucleotide sequence ID" value="NZ_JANGBT010000039.1"/>
</dbReference>
<dbReference type="AlphaFoldDB" id="A0A6L6LY76"/>
<dbReference type="Gene3D" id="2.120.10.30">
    <property type="entry name" value="TolB, C-terminal domain"/>
    <property type="match status" value="1"/>
</dbReference>
<proteinExistence type="predicted"/>
<protein>
    <recommendedName>
        <fullName evidence="1">Prolow-density lipoprotein receptor-related protein 1-like beta-propeller domain-containing protein</fullName>
    </recommendedName>
</protein>
<reference evidence="2 3" key="1">
    <citation type="journal article" date="2019" name="Nat. Med.">
        <title>A library of human gut bacterial isolates paired with longitudinal multiomics data enables mechanistic microbiome research.</title>
        <authorList>
            <person name="Poyet M."/>
            <person name="Groussin M."/>
            <person name="Gibbons S.M."/>
            <person name="Avila-Pacheco J."/>
            <person name="Jiang X."/>
            <person name="Kearney S.M."/>
            <person name="Perrotta A.R."/>
            <person name="Berdy B."/>
            <person name="Zhao S."/>
            <person name="Lieberman T.D."/>
            <person name="Swanson P.K."/>
            <person name="Smith M."/>
            <person name="Roesemann S."/>
            <person name="Alexander J.E."/>
            <person name="Rich S.A."/>
            <person name="Livny J."/>
            <person name="Vlamakis H."/>
            <person name="Clish C."/>
            <person name="Bullock K."/>
            <person name="Deik A."/>
            <person name="Scott J."/>
            <person name="Pierce K.A."/>
            <person name="Xavier R.J."/>
            <person name="Alm E.J."/>
        </authorList>
    </citation>
    <scope>NUCLEOTIDE SEQUENCE [LARGE SCALE GENOMIC DNA]</scope>
    <source>
        <strain evidence="2 3">BIOML-A4</strain>
    </source>
</reference>
<accession>A0A6L6LY76</accession>
<sequence length="400" mass="44825">MEVPDANETLAEETNVQLRMLTTMDGSFASSGIGNEDGYYSLRFNDDGSANILYTDRSSRQTVYLSNQISSSHDNATDTSWIEDGATYLMADENSLYFAQSFVGRNMEPTDKIWRLDPNGENRKILMELEPNQRLPQAVASDGAYLYMVIETVSQDASSSYSLYRTSIASGEKEKITDLAGNEFLIGAYKEWLVFKSTPAFESMTESDTCGSLFLFSIKDCRKQILLKWSPETHYGIVHEGRYYYLQCDFDIRSAQLYSLNLENGDTVCIKSGLPIGDSLDTTYFEGIYDGKFLYYVGSADSENVLAIHYAGYAVSSSDGALEEVTLTSNFQGETYVKILWEFKDCFLVRTGEVIETKVLEGIDGTSYTAKIPAPQWALIAKEDFWSNNPNYQTISPVAD</sequence>
<dbReference type="Proteomes" id="UP000472755">
    <property type="component" value="Unassembled WGS sequence"/>
</dbReference>
<dbReference type="Pfam" id="PF16472">
    <property type="entry name" value="DUF5050"/>
    <property type="match status" value="1"/>
</dbReference>
<evidence type="ECO:0000259" key="1">
    <source>
        <dbReference type="Pfam" id="PF16472"/>
    </source>
</evidence>